<organism evidence="1 2">
    <name type="scientific">Trifolium medium</name>
    <dbReference type="NCBI Taxonomy" id="97028"/>
    <lineage>
        <taxon>Eukaryota</taxon>
        <taxon>Viridiplantae</taxon>
        <taxon>Streptophyta</taxon>
        <taxon>Embryophyta</taxon>
        <taxon>Tracheophyta</taxon>
        <taxon>Spermatophyta</taxon>
        <taxon>Magnoliopsida</taxon>
        <taxon>eudicotyledons</taxon>
        <taxon>Gunneridae</taxon>
        <taxon>Pentapetalae</taxon>
        <taxon>rosids</taxon>
        <taxon>fabids</taxon>
        <taxon>Fabales</taxon>
        <taxon>Fabaceae</taxon>
        <taxon>Papilionoideae</taxon>
        <taxon>50 kb inversion clade</taxon>
        <taxon>NPAAA clade</taxon>
        <taxon>Hologalegina</taxon>
        <taxon>IRL clade</taxon>
        <taxon>Trifolieae</taxon>
        <taxon>Trifolium</taxon>
    </lineage>
</organism>
<accession>A0A392RWJ2</accession>
<dbReference type="EMBL" id="LXQA010273856">
    <property type="protein sequence ID" value="MCI39936.1"/>
    <property type="molecule type" value="Genomic_DNA"/>
</dbReference>
<name>A0A392RWJ2_9FABA</name>
<keyword evidence="2" id="KW-1185">Reference proteome</keyword>
<dbReference type="AlphaFoldDB" id="A0A392RWJ2"/>
<sequence length="72" mass="8149">ELNMSFVSADMVVYSELKCQFPSIHIPHSHFQIVDINIQHLISQDATPRPVGIPERAITVTQTKLISFSESR</sequence>
<reference evidence="1 2" key="1">
    <citation type="journal article" date="2018" name="Front. Plant Sci.">
        <title>Red Clover (Trifolium pratense) and Zigzag Clover (T. medium) - A Picture of Genomic Similarities and Differences.</title>
        <authorList>
            <person name="Dluhosova J."/>
            <person name="Istvanek J."/>
            <person name="Nedelnik J."/>
            <person name="Repkova J."/>
        </authorList>
    </citation>
    <scope>NUCLEOTIDE SEQUENCE [LARGE SCALE GENOMIC DNA]</scope>
    <source>
        <strain evidence="2">cv. 10/8</strain>
        <tissue evidence="1">Leaf</tissue>
    </source>
</reference>
<proteinExistence type="predicted"/>
<evidence type="ECO:0000313" key="2">
    <source>
        <dbReference type="Proteomes" id="UP000265520"/>
    </source>
</evidence>
<feature type="non-terminal residue" evidence="1">
    <location>
        <position position="1"/>
    </location>
</feature>
<evidence type="ECO:0000313" key="1">
    <source>
        <dbReference type="EMBL" id="MCI39936.1"/>
    </source>
</evidence>
<comment type="caution">
    <text evidence="1">The sequence shown here is derived from an EMBL/GenBank/DDBJ whole genome shotgun (WGS) entry which is preliminary data.</text>
</comment>
<dbReference type="Proteomes" id="UP000265520">
    <property type="component" value="Unassembled WGS sequence"/>
</dbReference>
<protein>
    <submittedName>
        <fullName evidence="1">Uncharacterized protein</fullName>
    </submittedName>
</protein>